<dbReference type="EMBL" id="AWVF01000253">
    <property type="protein sequence ID" value="ERJ94456.1"/>
    <property type="molecule type" value="Genomic_DNA"/>
</dbReference>
<proteinExistence type="predicted"/>
<organism evidence="1 2">
    <name type="scientific">Ruminococcus callidus ATCC 27760</name>
    <dbReference type="NCBI Taxonomy" id="411473"/>
    <lineage>
        <taxon>Bacteria</taxon>
        <taxon>Bacillati</taxon>
        <taxon>Bacillota</taxon>
        <taxon>Clostridia</taxon>
        <taxon>Eubacteriales</taxon>
        <taxon>Oscillospiraceae</taxon>
        <taxon>Ruminococcus</taxon>
    </lineage>
</organism>
<gene>
    <name evidence="1" type="ORF">RUMCAL_02063</name>
</gene>
<dbReference type="Proteomes" id="UP000016662">
    <property type="component" value="Unassembled WGS sequence"/>
</dbReference>
<evidence type="ECO:0000313" key="2">
    <source>
        <dbReference type="Proteomes" id="UP000016662"/>
    </source>
</evidence>
<keyword evidence="2" id="KW-1185">Reference proteome</keyword>
<accession>U2K7G9</accession>
<reference evidence="1 2" key="1">
    <citation type="submission" date="2013-07" db="EMBL/GenBank/DDBJ databases">
        <authorList>
            <person name="Weinstock G."/>
            <person name="Sodergren E."/>
            <person name="Wylie T."/>
            <person name="Fulton L."/>
            <person name="Fulton R."/>
            <person name="Fronick C."/>
            <person name="O'Laughlin M."/>
            <person name="Godfrey J."/>
            <person name="Miner T."/>
            <person name="Herter B."/>
            <person name="Appelbaum E."/>
            <person name="Cordes M."/>
            <person name="Lek S."/>
            <person name="Wollam A."/>
            <person name="Pepin K.H."/>
            <person name="Palsikar V.B."/>
            <person name="Mitreva M."/>
            <person name="Wilson R.K."/>
        </authorList>
    </citation>
    <scope>NUCLEOTIDE SEQUENCE [LARGE SCALE GENOMIC DNA]</scope>
    <source>
        <strain evidence="1 2">ATCC 27760</strain>
    </source>
</reference>
<comment type="caution">
    <text evidence="1">The sequence shown here is derived from an EMBL/GenBank/DDBJ whole genome shotgun (WGS) entry which is preliminary data.</text>
</comment>
<protein>
    <submittedName>
        <fullName evidence="1">Uncharacterized protein</fullName>
    </submittedName>
</protein>
<sequence>MIGRCFAPSIMVMTDFSKNRLMTGQSCFKKQDNLSEDVDFFTFT</sequence>
<dbReference type="HOGENOM" id="CLU_3221617_0_0_9"/>
<name>U2K7G9_9FIRM</name>
<dbReference type="AlphaFoldDB" id="U2K7G9"/>
<dbReference type="STRING" id="411473.RUMCAL_02063"/>
<evidence type="ECO:0000313" key="1">
    <source>
        <dbReference type="EMBL" id="ERJ94456.1"/>
    </source>
</evidence>